<name>A0A8H3FSX7_9LECA</name>
<keyword evidence="5" id="KW-1185">Reference proteome</keyword>
<evidence type="ECO:0000313" key="5">
    <source>
        <dbReference type="Proteomes" id="UP000664534"/>
    </source>
</evidence>
<dbReference type="PANTHER" id="PTHR12149">
    <property type="entry name" value="FRUCTOSAMINE 3 KINASE-RELATED PROTEIN"/>
    <property type="match status" value="1"/>
</dbReference>
<dbReference type="PIRSF" id="PIRSF006221">
    <property type="entry name" value="Ketosamine-3-kinase"/>
    <property type="match status" value="1"/>
</dbReference>
<evidence type="ECO:0000256" key="1">
    <source>
        <dbReference type="ARBA" id="ARBA00011961"/>
    </source>
</evidence>
<keyword evidence="3" id="KW-0808">Transferase</keyword>
<dbReference type="GO" id="GO:0016301">
    <property type="term" value="F:kinase activity"/>
    <property type="evidence" value="ECO:0007669"/>
    <property type="project" value="UniProtKB-UniRule"/>
</dbReference>
<proteinExistence type="inferred from homology"/>
<dbReference type="SUPFAM" id="SSF56112">
    <property type="entry name" value="Protein kinase-like (PK-like)"/>
    <property type="match status" value="1"/>
</dbReference>
<gene>
    <name evidence="4" type="ORF">IMSHALPRED_008207</name>
</gene>
<protein>
    <recommendedName>
        <fullName evidence="1">protein-ribulosamine 3-kinase</fullName>
        <ecNumber evidence="1">2.7.1.172</ecNumber>
    </recommendedName>
</protein>
<organism evidence="4 5">
    <name type="scientific">Imshaugia aleurites</name>
    <dbReference type="NCBI Taxonomy" id="172621"/>
    <lineage>
        <taxon>Eukaryota</taxon>
        <taxon>Fungi</taxon>
        <taxon>Dikarya</taxon>
        <taxon>Ascomycota</taxon>
        <taxon>Pezizomycotina</taxon>
        <taxon>Lecanoromycetes</taxon>
        <taxon>OSLEUM clade</taxon>
        <taxon>Lecanoromycetidae</taxon>
        <taxon>Lecanorales</taxon>
        <taxon>Lecanorineae</taxon>
        <taxon>Parmeliaceae</taxon>
        <taxon>Imshaugia</taxon>
    </lineage>
</organism>
<reference evidence="4" key="1">
    <citation type="submission" date="2021-03" db="EMBL/GenBank/DDBJ databases">
        <authorList>
            <person name="Tagirdzhanova G."/>
        </authorList>
    </citation>
    <scope>NUCLEOTIDE SEQUENCE</scope>
</reference>
<dbReference type="Gene3D" id="3.90.1200.10">
    <property type="match status" value="1"/>
</dbReference>
<dbReference type="Proteomes" id="UP000664534">
    <property type="component" value="Unassembled WGS sequence"/>
</dbReference>
<accession>A0A8H3FSX7</accession>
<dbReference type="OrthoDB" id="5772781at2759"/>
<evidence type="ECO:0000313" key="4">
    <source>
        <dbReference type="EMBL" id="CAF9930522.1"/>
    </source>
</evidence>
<comment type="catalytic activity">
    <reaction evidence="2">
        <text>N(6)-D-ribulosyl-L-lysyl-[protein] + ATP = N(6)-(3-O-phospho-D-ribulosyl)-L-lysyl-[protein] + ADP + H(+)</text>
        <dbReference type="Rhea" id="RHEA:48432"/>
        <dbReference type="Rhea" id="RHEA-COMP:12103"/>
        <dbReference type="Rhea" id="RHEA-COMP:12104"/>
        <dbReference type="ChEBI" id="CHEBI:15378"/>
        <dbReference type="ChEBI" id="CHEBI:30616"/>
        <dbReference type="ChEBI" id="CHEBI:90418"/>
        <dbReference type="ChEBI" id="CHEBI:90420"/>
        <dbReference type="ChEBI" id="CHEBI:456216"/>
        <dbReference type="EC" id="2.7.1.172"/>
    </reaction>
    <physiologicalReaction direction="left-to-right" evidence="2">
        <dbReference type="Rhea" id="RHEA:48433"/>
    </physiologicalReaction>
</comment>
<dbReference type="EMBL" id="CAJPDT010000057">
    <property type="protein sequence ID" value="CAF9930522.1"/>
    <property type="molecule type" value="Genomic_DNA"/>
</dbReference>
<dbReference type="PANTHER" id="PTHR12149:SF8">
    <property type="entry name" value="PROTEIN-RIBULOSAMINE 3-KINASE"/>
    <property type="match status" value="1"/>
</dbReference>
<dbReference type="EC" id="2.7.1.172" evidence="1"/>
<sequence length="290" mass="33688">MKSQSGEVARKMMEGTFHSESLFYEYVPNHVPKPYAWGVYQADPSTSFYLCDFHDMTDEVPEYRKFVSIIVKVHKASMGQREKYGFDLPTHLANIPNDNTWQDSWEVWFAQAMKQMFRIEEMAHGKDDELDLLKKDLFEKVIPRLLRPLETGGRSIKPCLIHSDLWPGNSMPDAHTGEILIFDSCAFWGHNEAELGSWRAPRYKMGPPFQEEYHRVMGISEPQGDWDDRNALYALRYDLLVSALFPMTEHGYKFRGMAKRELTRLVEKHPEGLEGFEDVALPSFTPLQED</sequence>
<dbReference type="Pfam" id="PF03881">
    <property type="entry name" value="Fructosamin_kin"/>
    <property type="match status" value="1"/>
</dbReference>
<evidence type="ECO:0000256" key="2">
    <source>
        <dbReference type="ARBA" id="ARBA00048655"/>
    </source>
</evidence>
<evidence type="ECO:0000256" key="3">
    <source>
        <dbReference type="PIRNR" id="PIRNR006221"/>
    </source>
</evidence>
<dbReference type="GO" id="GO:0102193">
    <property type="term" value="F:protein-ribulosamine 3-kinase activity"/>
    <property type="evidence" value="ECO:0007669"/>
    <property type="project" value="UniProtKB-EC"/>
</dbReference>
<dbReference type="InterPro" id="IPR016477">
    <property type="entry name" value="Fructo-/Ketosamine-3-kinase"/>
</dbReference>
<dbReference type="InterPro" id="IPR011009">
    <property type="entry name" value="Kinase-like_dom_sf"/>
</dbReference>
<dbReference type="AlphaFoldDB" id="A0A8H3FSX7"/>
<keyword evidence="3" id="KW-0418">Kinase</keyword>
<comment type="caution">
    <text evidence="4">The sequence shown here is derived from an EMBL/GenBank/DDBJ whole genome shotgun (WGS) entry which is preliminary data.</text>
</comment>
<comment type="similarity">
    <text evidence="3">Belongs to the fructosamine kinase family.</text>
</comment>